<dbReference type="Proteomes" id="UP000192634">
    <property type="component" value="Unassembled WGS sequence"/>
</dbReference>
<keyword evidence="14 18" id="KW-0472">Membrane</keyword>
<evidence type="ECO:0000256" key="4">
    <source>
        <dbReference type="ARBA" id="ARBA00008883"/>
    </source>
</evidence>
<evidence type="ECO:0000256" key="8">
    <source>
        <dbReference type="ARBA" id="ARBA00022679"/>
    </source>
</evidence>
<feature type="region of interest" description="Disordered" evidence="17">
    <location>
        <begin position="436"/>
        <end position="471"/>
    </location>
</feature>
<proteinExistence type="inferred from homology"/>
<evidence type="ECO:0000256" key="13">
    <source>
        <dbReference type="ARBA" id="ARBA00022989"/>
    </source>
</evidence>
<evidence type="ECO:0000256" key="1">
    <source>
        <dbReference type="ARBA" id="ARBA00004429"/>
    </source>
</evidence>
<dbReference type="Pfam" id="PF13614">
    <property type="entry name" value="AAA_31"/>
    <property type="match status" value="1"/>
</dbReference>
<evidence type="ECO:0000256" key="6">
    <source>
        <dbReference type="ARBA" id="ARBA00022475"/>
    </source>
</evidence>
<evidence type="ECO:0000313" key="21">
    <source>
        <dbReference type="EMBL" id="SMC50470.1"/>
    </source>
</evidence>
<keyword evidence="9 18" id="KW-0812">Transmembrane</keyword>
<keyword evidence="12" id="KW-0067">ATP-binding</keyword>
<dbReference type="InterPro" id="IPR027417">
    <property type="entry name" value="P-loop_NTPase"/>
</dbReference>
<dbReference type="EMBL" id="FWXN01000004">
    <property type="protein sequence ID" value="SMC50470.1"/>
    <property type="molecule type" value="Genomic_DNA"/>
</dbReference>
<dbReference type="Gene3D" id="3.40.50.300">
    <property type="entry name" value="P-loop containing nucleotide triphosphate hydrolases"/>
    <property type="match status" value="1"/>
</dbReference>
<comment type="similarity">
    <text evidence="4">Belongs to the etk/wzc family.</text>
</comment>
<feature type="domain" description="AAA" evidence="20">
    <location>
        <begin position="269"/>
        <end position="382"/>
    </location>
</feature>
<keyword evidence="7" id="KW-0997">Cell inner membrane</keyword>
<reference evidence="21 22" key="1">
    <citation type="submission" date="2017-04" db="EMBL/GenBank/DDBJ databases">
        <authorList>
            <person name="Afonso C.L."/>
            <person name="Miller P.J."/>
            <person name="Scott M.A."/>
            <person name="Spackman E."/>
            <person name="Goraichik I."/>
            <person name="Dimitrov K.M."/>
            <person name="Suarez D.L."/>
            <person name="Swayne D.E."/>
        </authorList>
    </citation>
    <scope>NUCLEOTIDE SEQUENCE [LARGE SCALE GENOMIC DNA]</scope>
    <source>
        <strain evidence="21 22">CGMCC 1.12511</strain>
    </source>
</reference>
<dbReference type="Pfam" id="PF02706">
    <property type="entry name" value="Wzz"/>
    <property type="match status" value="1"/>
</dbReference>
<evidence type="ECO:0000256" key="14">
    <source>
        <dbReference type="ARBA" id="ARBA00023136"/>
    </source>
</evidence>
<comment type="similarity">
    <text evidence="2">Belongs to the CpsC/CapA family.</text>
</comment>
<evidence type="ECO:0000256" key="10">
    <source>
        <dbReference type="ARBA" id="ARBA00022741"/>
    </source>
</evidence>
<protein>
    <recommendedName>
        <fullName evidence="5">non-specific protein-tyrosine kinase</fullName>
        <ecNumber evidence="5">2.7.10.2</ecNumber>
    </recommendedName>
</protein>
<dbReference type="PANTHER" id="PTHR32309">
    <property type="entry name" value="TYROSINE-PROTEIN KINASE"/>
    <property type="match status" value="1"/>
</dbReference>
<organism evidence="21 22">
    <name type="scientific">Janibacter indicus</name>
    <dbReference type="NCBI Taxonomy" id="857417"/>
    <lineage>
        <taxon>Bacteria</taxon>
        <taxon>Bacillati</taxon>
        <taxon>Actinomycetota</taxon>
        <taxon>Actinomycetes</taxon>
        <taxon>Micrococcales</taxon>
        <taxon>Intrasporangiaceae</taxon>
        <taxon>Janibacter</taxon>
    </lineage>
</organism>
<dbReference type="InterPro" id="IPR025669">
    <property type="entry name" value="AAA_dom"/>
</dbReference>
<evidence type="ECO:0000256" key="15">
    <source>
        <dbReference type="ARBA" id="ARBA00023137"/>
    </source>
</evidence>
<keyword evidence="13 18" id="KW-1133">Transmembrane helix</keyword>
<feature type="domain" description="Polysaccharide chain length determinant N-terminal" evidence="19">
    <location>
        <begin position="5"/>
        <end position="86"/>
    </location>
</feature>
<dbReference type="RefSeq" id="WP_084450274.1">
    <property type="nucleotide sequence ID" value="NZ_FWXN01000004.1"/>
</dbReference>
<evidence type="ECO:0000313" key="22">
    <source>
        <dbReference type="Proteomes" id="UP000192634"/>
    </source>
</evidence>
<dbReference type="CDD" id="cd05387">
    <property type="entry name" value="BY-kinase"/>
    <property type="match status" value="1"/>
</dbReference>
<sequence>MRFTEFVSVVTSRWRIIVACVVVAMAVAGVTTYLTTPVYTAQATVYLSVEPVQGRGDGTVVLTTSDLETYQSILGTPAVLDPLRKDLGMVEGHPIDVEASVSSSTSIVDITARSSSPQEAAEVANGIGPHLADVAGDFSTVITSSNNRVVSRPLQPASVPTSPTSPNLRNNLALALLGGLVLGVGLALVRHALDTKVRSEEDIKSLSDAPVLATLPAERTSGGVLLSIEHDPHGQHAESVRRLRTNLLFVDVTTGRHSFVVTSAVPEEGKTTTAVNLALAMADAGTKTLLVDADLRSPSVADVLGIEGAVGLTTVLLGHATPDEVIHRWGASGVHVMPAGQVPPNPSELLGSQPMEDLFATLVEDYDFVIVDSPPVLPVVDAVIVQRLTGGILMVAGHERTKKRDLASAMKQLSTVDAAVSGFALNFAPARGHRAYGYGGETKKQAAGRDPAIARKVVPEPGSPSGRGRPR</sequence>
<evidence type="ECO:0000259" key="19">
    <source>
        <dbReference type="Pfam" id="PF02706"/>
    </source>
</evidence>
<comment type="similarity">
    <text evidence="3">Belongs to the CpsD/CapB family.</text>
</comment>
<keyword evidence="8" id="KW-0808">Transferase</keyword>
<dbReference type="EC" id="2.7.10.2" evidence="5"/>
<comment type="catalytic activity">
    <reaction evidence="16">
        <text>L-tyrosyl-[protein] + ATP = O-phospho-L-tyrosyl-[protein] + ADP + H(+)</text>
        <dbReference type="Rhea" id="RHEA:10596"/>
        <dbReference type="Rhea" id="RHEA-COMP:10136"/>
        <dbReference type="Rhea" id="RHEA-COMP:20101"/>
        <dbReference type="ChEBI" id="CHEBI:15378"/>
        <dbReference type="ChEBI" id="CHEBI:30616"/>
        <dbReference type="ChEBI" id="CHEBI:46858"/>
        <dbReference type="ChEBI" id="CHEBI:61978"/>
        <dbReference type="ChEBI" id="CHEBI:456216"/>
        <dbReference type="EC" id="2.7.10.2"/>
    </reaction>
</comment>
<dbReference type="InterPro" id="IPR050445">
    <property type="entry name" value="Bact_polysacc_biosynth/exp"/>
</dbReference>
<dbReference type="SUPFAM" id="SSF52540">
    <property type="entry name" value="P-loop containing nucleoside triphosphate hydrolases"/>
    <property type="match status" value="1"/>
</dbReference>
<keyword evidence="6" id="KW-1003">Cell membrane</keyword>
<name>A0A1W1ZPI5_9MICO</name>
<dbReference type="InterPro" id="IPR003856">
    <property type="entry name" value="LPS_length_determ_N"/>
</dbReference>
<evidence type="ECO:0000256" key="11">
    <source>
        <dbReference type="ARBA" id="ARBA00022777"/>
    </source>
</evidence>
<dbReference type="GO" id="GO:0005524">
    <property type="term" value="F:ATP binding"/>
    <property type="evidence" value="ECO:0007669"/>
    <property type="project" value="UniProtKB-KW"/>
</dbReference>
<evidence type="ECO:0000256" key="3">
    <source>
        <dbReference type="ARBA" id="ARBA00007316"/>
    </source>
</evidence>
<evidence type="ECO:0000256" key="16">
    <source>
        <dbReference type="ARBA" id="ARBA00051245"/>
    </source>
</evidence>
<feature type="transmembrane region" description="Helical" evidence="18">
    <location>
        <begin position="12"/>
        <end position="34"/>
    </location>
</feature>
<dbReference type="AlphaFoldDB" id="A0A1W1ZPI5"/>
<dbReference type="PANTHER" id="PTHR32309:SF13">
    <property type="entry name" value="FERRIC ENTEROBACTIN TRANSPORT PROTEIN FEPE"/>
    <property type="match status" value="1"/>
</dbReference>
<dbReference type="GO" id="GO:0005886">
    <property type="term" value="C:plasma membrane"/>
    <property type="evidence" value="ECO:0007669"/>
    <property type="project" value="UniProtKB-SubCell"/>
</dbReference>
<accession>A0A1W1ZPI5</accession>
<evidence type="ECO:0000256" key="17">
    <source>
        <dbReference type="SAM" id="MobiDB-lite"/>
    </source>
</evidence>
<gene>
    <name evidence="21" type="ORF">SAMN06296429_104147</name>
</gene>
<evidence type="ECO:0000256" key="2">
    <source>
        <dbReference type="ARBA" id="ARBA00006683"/>
    </source>
</evidence>
<keyword evidence="15" id="KW-0829">Tyrosine-protein kinase</keyword>
<comment type="subcellular location">
    <subcellularLocation>
        <location evidence="1">Cell inner membrane</location>
        <topology evidence="1">Multi-pass membrane protein</topology>
    </subcellularLocation>
</comment>
<evidence type="ECO:0000256" key="7">
    <source>
        <dbReference type="ARBA" id="ARBA00022519"/>
    </source>
</evidence>
<evidence type="ECO:0000256" key="5">
    <source>
        <dbReference type="ARBA" id="ARBA00011903"/>
    </source>
</evidence>
<evidence type="ECO:0000256" key="12">
    <source>
        <dbReference type="ARBA" id="ARBA00022840"/>
    </source>
</evidence>
<keyword evidence="10" id="KW-0547">Nucleotide-binding</keyword>
<keyword evidence="11" id="KW-0418">Kinase</keyword>
<evidence type="ECO:0000259" key="20">
    <source>
        <dbReference type="Pfam" id="PF13614"/>
    </source>
</evidence>
<dbReference type="GO" id="GO:0004715">
    <property type="term" value="F:non-membrane spanning protein tyrosine kinase activity"/>
    <property type="evidence" value="ECO:0007669"/>
    <property type="project" value="UniProtKB-EC"/>
</dbReference>
<dbReference type="NCBIfam" id="TIGR01007">
    <property type="entry name" value="eps_fam"/>
    <property type="match status" value="1"/>
</dbReference>
<evidence type="ECO:0000256" key="18">
    <source>
        <dbReference type="SAM" id="Phobius"/>
    </source>
</evidence>
<dbReference type="OrthoDB" id="9812433at2"/>
<evidence type="ECO:0000256" key="9">
    <source>
        <dbReference type="ARBA" id="ARBA00022692"/>
    </source>
</evidence>
<dbReference type="InterPro" id="IPR005702">
    <property type="entry name" value="Wzc-like_C"/>
</dbReference>